<feature type="binding site" evidence="5">
    <location>
        <position position="395"/>
    </location>
    <ligand>
        <name>S-adenosyl-L-methionine</name>
        <dbReference type="ChEBI" id="CHEBI:59789"/>
    </ligand>
</feature>
<keyword evidence="3 5" id="KW-0949">S-adenosyl-L-methionine</keyword>
<dbReference type="Pfam" id="PF22458">
    <property type="entry name" value="RsmF-B_ferredox"/>
    <property type="match status" value="1"/>
</dbReference>
<dbReference type="InterPro" id="IPR049560">
    <property type="entry name" value="MeTrfase_RsmB-F_NOP2_cat"/>
</dbReference>
<comment type="similarity">
    <text evidence="5">Belongs to the class I-like SAM-binding methyltransferase superfamily. RsmB/NOP family.</text>
</comment>
<dbReference type="STRING" id="373668.SAMN05421786_109128"/>
<feature type="domain" description="SAM-dependent MTase RsmB/NOP-type" evidence="6">
    <location>
        <begin position="236"/>
        <end position="495"/>
    </location>
</feature>
<evidence type="ECO:0000259" key="6">
    <source>
        <dbReference type="PROSITE" id="PS51686"/>
    </source>
</evidence>
<dbReference type="InterPro" id="IPR001678">
    <property type="entry name" value="MeTrfase_RsmB-F_NOP2_dom"/>
</dbReference>
<dbReference type="PRINTS" id="PR02008">
    <property type="entry name" value="RCMTFAMILY"/>
</dbReference>
<proteinExistence type="inferred from homology"/>
<protein>
    <submittedName>
        <fullName evidence="7">16S rRNA (Cytosine967-C5)-methyltransferase</fullName>
    </submittedName>
</protein>
<dbReference type="Gene3D" id="3.40.50.150">
    <property type="entry name" value="Vaccinia Virus protein VP39"/>
    <property type="match status" value="1"/>
</dbReference>
<name>A0A1N7QFI6_9FLAO</name>
<evidence type="ECO:0000313" key="7">
    <source>
        <dbReference type="EMBL" id="SIT21566.1"/>
    </source>
</evidence>
<feature type="active site" description="Nucleophile" evidence="5">
    <location>
        <position position="448"/>
    </location>
</feature>
<dbReference type="InterPro" id="IPR023267">
    <property type="entry name" value="RCMT"/>
</dbReference>
<dbReference type="Proteomes" id="UP000186744">
    <property type="component" value="Unassembled WGS sequence"/>
</dbReference>
<reference evidence="8" key="1">
    <citation type="submission" date="2017-01" db="EMBL/GenBank/DDBJ databases">
        <authorList>
            <person name="Varghese N."/>
            <person name="Submissions S."/>
        </authorList>
    </citation>
    <scope>NUCLEOTIDE SEQUENCE [LARGE SCALE GENOMIC DNA]</scope>
    <source>
        <strain evidence="8">DSM 18017</strain>
    </source>
</reference>
<accession>A0A1N7QFI6</accession>
<keyword evidence="8" id="KW-1185">Reference proteome</keyword>
<gene>
    <name evidence="7" type="ORF">SAMN05421786_109128</name>
</gene>
<dbReference type="AlphaFoldDB" id="A0A1N7QFI6"/>
<organism evidence="7 8">
    <name type="scientific">Chryseobacterium ureilyticum</name>
    <dbReference type="NCBI Taxonomy" id="373668"/>
    <lineage>
        <taxon>Bacteria</taxon>
        <taxon>Pseudomonadati</taxon>
        <taxon>Bacteroidota</taxon>
        <taxon>Flavobacteriia</taxon>
        <taxon>Flavobacteriales</taxon>
        <taxon>Weeksellaceae</taxon>
        <taxon>Chryseobacterium group</taxon>
        <taxon>Chryseobacterium</taxon>
    </lineage>
</organism>
<evidence type="ECO:0000256" key="5">
    <source>
        <dbReference type="PROSITE-ProRule" id="PRU01023"/>
    </source>
</evidence>
<dbReference type="InterPro" id="IPR029063">
    <property type="entry name" value="SAM-dependent_MTases_sf"/>
</dbReference>
<evidence type="ECO:0000256" key="4">
    <source>
        <dbReference type="ARBA" id="ARBA00022884"/>
    </source>
</evidence>
<feature type="binding site" evidence="5">
    <location>
        <position position="350"/>
    </location>
    <ligand>
        <name>S-adenosyl-L-methionine</name>
        <dbReference type="ChEBI" id="CHEBI:59789"/>
    </ligand>
</feature>
<dbReference type="GO" id="GO:0008173">
    <property type="term" value="F:RNA methyltransferase activity"/>
    <property type="evidence" value="ECO:0007669"/>
    <property type="project" value="InterPro"/>
</dbReference>
<evidence type="ECO:0000256" key="3">
    <source>
        <dbReference type="ARBA" id="ARBA00022691"/>
    </source>
</evidence>
<dbReference type="PANTHER" id="PTHR22807">
    <property type="entry name" value="NOP2 YEAST -RELATED NOL1/NOP2/FMU SUN DOMAIN-CONTAINING"/>
    <property type="match status" value="1"/>
</dbReference>
<dbReference type="SUPFAM" id="SSF53335">
    <property type="entry name" value="S-adenosyl-L-methionine-dependent methyltransferases"/>
    <property type="match status" value="1"/>
</dbReference>
<dbReference type="Gene3D" id="3.30.70.1170">
    <property type="entry name" value="Sun protein, domain 3"/>
    <property type="match status" value="1"/>
</dbReference>
<dbReference type="Pfam" id="PF01189">
    <property type="entry name" value="Methyltr_RsmB-F"/>
    <property type="match status" value="1"/>
</dbReference>
<dbReference type="PROSITE" id="PS51686">
    <property type="entry name" value="SAM_MT_RSMB_NOP"/>
    <property type="match status" value="1"/>
</dbReference>
<dbReference type="InterPro" id="IPR054728">
    <property type="entry name" value="RsmB-like_ferredoxin"/>
</dbReference>
<dbReference type="EMBL" id="FTOL01000009">
    <property type="protein sequence ID" value="SIT21566.1"/>
    <property type="molecule type" value="Genomic_DNA"/>
</dbReference>
<keyword evidence="4 5" id="KW-0694">RNA-binding</keyword>
<comment type="caution">
    <text evidence="5">Lacks conserved residue(s) required for the propagation of feature annotation.</text>
</comment>
<sequence>MFEREDIHIIYYLSAKALHSAKVNESPFPERSALANSVLKFINVKKTHRQNRYEILCLPVFINSTPSSSQTLPFKSTTLNFNSYFCRFKQRSKFMELIHRNLAIGIHDALQETFFEKNKYADKVIERLLKANRKWGSQDRAVVSEIFYNIIRWKKRLEYYMGEGVKPNNIYKLIIAYLLWSKTNYKKFEEFDGIKIADILTKLKKNTVPTKAIEHSIPDWLAETLEKELGANWEREMIALNEQAPTVLRTNSLKTTTKELISDLSDEGVVSFSIKNYPDAVQLEEKKNVFLTTAFKEGLFEVQDASSQKIGYFLDVKEGQRVIDACAGAGGKTLHLAALMKNKGQIIALDIFEWKLAELKRRAKRAGAHNIETRMIADNKVIKRLHEKADRLLIDAPCSGLGVLKRNPDSKWKIDQDFIDRIKKEQQQILQDYSKMVKKGGKMVYATCSILPSENNLQVEEFIKNNPGFKMIKDEKVMPSQGYDGFYMALIERVS</sequence>
<evidence type="ECO:0000256" key="1">
    <source>
        <dbReference type="ARBA" id="ARBA00022603"/>
    </source>
</evidence>
<dbReference type="CDD" id="cd02440">
    <property type="entry name" value="AdoMet_MTases"/>
    <property type="match status" value="1"/>
</dbReference>
<evidence type="ECO:0000313" key="8">
    <source>
        <dbReference type="Proteomes" id="UP000186744"/>
    </source>
</evidence>
<dbReference type="PANTHER" id="PTHR22807:SF53">
    <property type="entry name" value="RIBOSOMAL RNA SMALL SUBUNIT METHYLTRANSFERASE B-RELATED"/>
    <property type="match status" value="1"/>
</dbReference>
<dbReference type="GO" id="GO:0001510">
    <property type="term" value="P:RNA methylation"/>
    <property type="evidence" value="ECO:0007669"/>
    <property type="project" value="InterPro"/>
</dbReference>
<evidence type="ECO:0000256" key="2">
    <source>
        <dbReference type="ARBA" id="ARBA00022679"/>
    </source>
</evidence>
<dbReference type="GO" id="GO:0003723">
    <property type="term" value="F:RNA binding"/>
    <property type="evidence" value="ECO:0007669"/>
    <property type="project" value="UniProtKB-UniRule"/>
</dbReference>
<keyword evidence="1 5" id="KW-0489">Methyltransferase</keyword>
<keyword evidence="2 5" id="KW-0808">Transferase</keyword>